<name>A0A8H6XE04_9AGAR</name>
<keyword evidence="2" id="KW-1185">Reference proteome</keyword>
<dbReference type="GO" id="GO:0016787">
    <property type="term" value="F:hydrolase activity"/>
    <property type="evidence" value="ECO:0007669"/>
    <property type="project" value="UniProtKB-KW"/>
</dbReference>
<comment type="caution">
    <text evidence="1">The sequence shown here is derived from an EMBL/GenBank/DDBJ whole genome shotgun (WGS) entry which is preliminary data.</text>
</comment>
<dbReference type="OrthoDB" id="3055657at2759"/>
<evidence type="ECO:0000313" key="2">
    <source>
        <dbReference type="Proteomes" id="UP000623467"/>
    </source>
</evidence>
<sequence length="604" mass="65930">MHRSGIWKTGPCCIYSQLMTCLSLSLNLWKWNNETRPFSVAVLILSQPHPALASPPMNSTPSIPQTCFFAMLAVPILSALYRCYCLTRSPGASTSLPHTLGETSTPKTYIVGILPTTETRTLQDRRIAADFAAFRELFSPIHDAVWLAPSAWTFSSWKTTTGDPQAERITVPTTSLLPTIPVSSIKRQSIIALARAAAVAQEHDTIIVVLCGYGVGETGELIIGGRSESKTLDPLTKGDVEACLRNSKVPADRKFLISTASHSGLWKSNHWTLFAVAECDAESASMTTFTSGETRDGVFAYSLPLDHANAHGLIAPHLMRRVYSDNHRFKLGGPVVVWDEPVKADLRNLGARLTFLQRSADEVARWMNALREMMSGVYLESTFIVDPSPIGSSHLPLQPFSAEHLDCLFVGGPSIPDESGDPAVGSVHGGDSSPSFLPLSADERRSLLAMATAHHKVGHPNVGPTITVNALAREVARGGVISEFEERCLLECLRYRSREYRRASVIARELGWQSGEPPEKWRRANGLRNMRAAEARGAAIATEFFGPEVGAKWWVPSTSTSYRRYKAMAPGAWLAHAWESTGSPEVSKNEWARAVAVANAEVNG</sequence>
<dbReference type="Proteomes" id="UP000623467">
    <property type="component" value="Unassembled WGS sequence"/>
</dbReference>
<proteinExistence type="predicted"/>
<dbReference type="AlphaFoldDB" id="A0A8H6XE04"/>
<gene>
    <name evidence="1" type="ORF">MSAN_02194200</name>
</gene>
<evidence type="ECO:0000313" key="1">
    <source>
        <dbReference type="EMBL" id="KAF7338720.1"/>
    </source>
</evidence>
<organism evidence="1 2">
    <name type="scientific">Mycena sanguinolenta</name>
    <dbReference type="NCBI Taxonomy" id="230812"/>
    <lineage>
        <taxon>Eukaryota</taxon>
        <taxon>Fungi</taxon>
        <taxon>Dikarya</taxon>
        <taxon>Basidiomycota</taxon>
        <taxon>Agaricomycotina</taxon>
        <taxon>Agaricomycetes</taxon>
        <taxon>Agaricomycetidae</taxon>
        <taxon>Agaricales</taxon>
        <taxon>Marasmiineae</taxon>
        <taxon>Mycenaceae</taxon>
        <taxon>Mycena</taxon>
    </lineage>
</organism>
<dbReference type="EMBL" id="JACAZH010000032">
    <property type="protein sequence ID" value="KAF7338720.1"/>
    <property type="molecule type" value="Genomic_DNA"/>
</dbReference>
<accession>A0A8H6XE04</accession>
<keyword evidence="1" id="KW-0378">Hydrolase</keyword>
<reference evidence="1" key="1">
    <citation type="submission" date="2020-05" db="EMBL/GenBank/DDBJ databases">
        <title>Mycena genomes resolve the evolution of fungal bioluminescence.</title>
        <authorList>
            <person name="Tsai I.J."/>
        </authorList>
    </citation>
    <scope>NUCLEOTIDE SEQUENCE</scope>
    <source>
        <strain evidence="1">160909Yilan</strain>
    </source>
</reference>
<protein>
    <submittedName>
        <fullName evidence="1">Glycoside hydrolase family 76 protein</fullName>
    </submittedName>
</protein>